<evidence type="ECO:0000259" key="4">
    <source>
        <dbReference type="Pfam" id="PF04355"/>
    </source>
</evidence>
<gene>
    <name evidence="5" type="ORF">C8D95_10366</name>
</gene>
<comment type="caution">
    <text evidence="5">The sequence shown here is derived from an EMBL/GenBank/DDBJ whole genome shotgun (WGS) entry which is preliminary data.</text>
</comment>
<dbReference type="GO" id="GO:0019867">
    <property type="term" value="C:outer membrane"/>
    <property type="evidence" value="ECO:0007669"/>
    <property type="project" value="InterPro"/>
</dbReference>
<feature type="domain" description="Outer membrane protein assembly factor BamE" evidence="4">
    <location>
        <begin position="27"/>
        <end position="102"/>
    </location>
</feature>
<dbReference type="Proteomes" id="UP000245390">
    <property type="component" value="Unassembled WGS sequence"/>
</dbReference>
<dbReference type="EMBL" id="QGGV01000003">
    <property type="protein sequence ID" value="PWK56834.1"/>
    <property type="molecule type" value="Genomic_DNA"/>
</dbReference>
<feature type="chain" id="PRO_5016414196" evidence="3">
    <location>
        <begin position="21"/>
        <end position="154"/>
    </location>
</feature>
<dbReference type="RefSeq" id="WP_109758609.1">
    <property type="nucleotide sequence ID" value="NZ_CP034588.1"/>
</dbReference>
<dbReference type="Gene3D" id="3.30.1450.10">
    <property type="match status" value="1"/>
</dbReference>
<dbReference type="KEGG" id="salo:EF888_08585"/>
<proteinExistence type="predicted"/>
<dbReference type="Pfam" id="PF04355">
    <property type="entry name" value="BamE"/>
    <property type="match status" value="1"/>
</dbReference>
<sequence>MTAARTAMVILALAAVPGCARIDSSHGYIPDESTLRDIRVGRDTKETVARIAGQPGTEGVIDDRGWYYVKSDYERFLWRAPVETDREVVAVSFTETGVVENIERFGLENGRVVALNRRVTTSNTRGVGFLRQLFSNLGNIDAGQFLGGGSRDSN</sequence>
<protein>
    <submittedName>
        <fullName evidence="5">Beta-barrel assembly machine subunit BamE</fullName>
    </submittedName>
</protein>
<organism evidence="5 6">
    <name type="scientific">Silicimonas algicola</name>
    <dbReference type="NCBI Taxonomy" id="1826607"/>
    <lineage>
        <taxon>Bacteria</taxon>
        <taxon>Pseudomonadati</taxon>
        <taxon>Pseudomonadota</taxon>
        <taxon>Alphaproteobacteria</taxon>
        <taxon>Rhodobacterales</taxon>
        <taxon>Paracoccaceae</taxon>
    </lineage>
</organism>
<evidence type="ECO:0000313" key="5">
    <source>
        <dbReference type="EMBL" id="PWK56834.1"/>
    </source>
</evidence>
<keyword evidence="6" id="KW-1185">Reference proteome</keyword>
<evidence type="ECO:0000313" key="6">
    <source>
        <dbReference type="Proteomes" id="UP000245390"/>
    </source>
</evidence>
<evidence type="ECO:0000256" key="3">
    <source>
        <dbReference type="SAM" id="SignalP"/>
    </source>
</evidence>
<evidence type="ECO:0000256" key="2">
    <source>
        <dbReference type="ARBA" id="ARBA00023136"/>
    </source>
</evidence>
<evidence type="ECO:0000256" key="1">
    <source>
        <dbReference type="ARBA" id="ARBA00022729"/>
    </source>
</evidence>
<keyword evidence="2" id="KW-0472">Membrane</keyword>
<name>A0A316G7E0_9RHOB</name>
<keyword evidence="1 3" id="KW-0732">Signal</keyword>
<reference evidence="5 6" key="1">
    <citation type="submission" date="2018-05" db="EMBL/GenBank/DDBJ databases">
        <title>Genomic Encyclopedia of Type Strains, Phase IV (KMG-IV): sequencing the most valuable type-strain genomes for metagenomic binning, comparative biology and taxonomic classification.</title>
        <authorList>
            <person name="Goeker M."/>
        </authorList>
    </citation>
    <scope>NUCLEOTIDE SEQUENCE [LARGE SCALE GENOMIC DNA]</scope>
    <source>
        <strain evidence="5 6">DSM 103371</strain>
    </source>
</reference>
<accession>A0A316G7E0</accession>
<feature type="signal peptide" evidence="3">
    <location>
        <begin position="1"/>
        <end position="20"/>
    </location>
</feature>
<dbReference type="InterPro" id="IPR007450">
    <property type="entry name" value="BamE_dom"/>
</dbReference>
<dbReference type="InterPro" id="IPR037873">
    <property type="entry name" value="BamE-like"/>
</dbReference>
<dbReference type="OrthoDB" id="7203955at2"/>
<dbReference type="AlphaFoldDB" id="A0A316G7E0"/>